<evidence type="ECO:0000313" key="2">
    <source>
        <dbReference type="EMBL" id="AOH86955.1"/>
    </source>
</evidence>
<feature type="domain" description="ChsH2 C-terminal OB-fold" evidence="1">
    <location>
        <begin position="29"/>
        <end position="88"/>
    </location>
</feature>
<dbReference type="PANTHER" id="PTHR34075">
    <property type="entry name" value="BLR3430 PROTEIN"/>
    <property type="match status" value="1"/>
</dbReference>
<dbReference type="InterPro" id="IPR012340">
    <property type="entry name" value="NA-bd_OB-fold"/>
</dbReference>
<dbReference type="EMBL" id="CP014168">
    <property type="protein sequence ID" value="AOH86955.1"/>
    <property type="molecule type" value="Genomic_DNA"/>
</dbReference>
<evidence type="ECO:0000313" key="3">
    <source>
        <dbReference type="Proteomes" id="UP000094256"/>
    </source>
</evidence>
<dbReference type="STRING" id="1560345.AWL63_19925"/>
<protein>
    <recommendedName>
        <fullName evidence="1">ChsH2 C-terminal OB-fold domain-containing protein</fullName>
    </recommendedName>
</protein>
<sequence>MLQRSRRGGRPFFYPRVAEPGTGDIHLEWVEATGLGTVHATTRVRVRPPEADYNVAVIELDDGPRMLSRVEGIDAADVAIGLRVAARIVPFEDHHTVVFTPFGGDRTEEGTRS</sequence>
<evidence type="ECO:0000259" key="1">
    <source>
        <dbReference type="Pfam" id="PF01796"/>
    </source>
</evidence>
<dbReference type="PANTHER" id="PTHR34075:SF5">
    <property type="entry name" value="BLR3430 PROTEIN"/>
    <property type="match status" value="1"/>
</dbReference>
<dbReference type="SUPFAM" id="SSF50249">
    <property type="entry name" value="Nucleic acid-binding proteins"/>
    <property type="match status" value="1"/>
</dbReference>
<dbReference type="AlphaFoldDB" id="A0A1B3ZHQ0"/>
<name>A0A1B3ZHQ0_9SPHN</name>
<accession>A0A1B3ZHQ0</accession>
<dbReference type="OrthoDB" id="7210118at2"/>
<organism evidence="2 3">
    <name type="scientific">Sphingomonas panacis</name>
    <dbReference type="NCBI Taxonomy" id="1560345"/>
    <lineage>
        <taxon>Bacteria</taxon>
        <taxon>Pseudomonadati</taxon>
        <taxon>Pseudomonadota</taxon>
        <taxon>Alphaproteobacteria</taxon>
        <taxon>Sphingomonadales</taxon>
        <taxon>Sphingomonadaceae</taxon>
        <taxon>Sphingomonas</taxon>
    </lineage>
</organism>
<gene>
    <name evidence="2" type="ORF">AWL63_19925</name>
</gene>
<proteinExistence type="predicted"/>
<dbReference type="InterPro" id="IPR002878">
    <property type="entry name" value="ChsH2_C"/>
</dbReference>
<dbReference type="KEGG" id="span:AWL63_19925"/>
<dbReference type="Pfam" id="PF01796">
    <property type="entry name" value="OB_ChsH2_C"/>
    <property type="match status" value="1"/>
</dbReference>
<reference evidence="2 3" key="1">
    <citation type="submission" date="2016-01" db="EMBL/GenBank/DDBJ databases">
        <title>Complete genome and mega plasmid sequence of Sphingomonas panacis DCY99 elicits systemic resistance in rice to Xanthomonas oryzae.</title>
        <authorList>
            <person name="Kim Y.J."/>
            <person name="Yang D.C."/>
            <person name="Sing P."/>
        </authorList>
    </citation>
    <scope>NUCLEOTIDE SEQUENCE [LARGE SCALE GENOMIC DNA]</scope>
    <source>
        <strain evidence="2 3">DCY99</strain>
    </source>
</reference>
<dbReference type="InterPro" id="IPR052513">
    <property type="entry name" value="Thioester_dehydratase-like"/>
</dbReference>
<dbReference type="Proteomes" id="UP000094256">
    <property type="component" value="Chromosome"/>
</dbReference>
<keyword evidence="3" id="KW-1185">Reference proteome</keyword>